<feature type="region of interest" description="Disordered" evidence="1">
    <location>
        <begin position="44"/>
        <end position="87"/>
    </location>
</feature>
<dbReference type="PANTHER" id="PTHR35162:SF2">
    <property type="entry name" value="OS08G0516600 PROTEIN"/>
    <property type="match status" value="1"/>
</dbReference>
<evidence type="ECO:0000313" key="2">
    <source>
        <dbReference type="EMBL" id="CAI9092988.1"/>
    </source>
</evidence>
<feature type="compositionally biased region" description="Polar residues" evidence="1">
    <location>
        <begin position="59"/>
        <end position="69"/>
    </location>
</feature>
<reference evidence="2" key="1">
    <citation type="submission" date="2023-03" db="EMBL/GenBank/DDBJ databases">
        <authorList>
            <person name="Julca I."/>
        </authorList>
    </citation>
    <scope>NUCLEOTIDE SEQUENCE</scope>
</reference>
<proteinExistence type="predicted"/>
<dbReference type="InterPro" id="IPR053115">
    <property type="entry name" value="CDK_inhibitor"/>
</dbReference>
<name>A0AAV1CCR3_OLDCO</name>
<keyword evidence="3" id="KW-1185">Reference proteome</keyword>
<dbReference type="EMBL" id="OX459119">
    <property type="protein sequence ID" value="CAI9092988.1"/>
    <property type="molecule type" value="Genomic_DNA"/>
</dbReference>
<dbReference type="AlphaFoldDB" id="A0AAV1CCR3"/>
<organism evidence="2 3">
    <name type="scientific">Oldenlandia corymbosa var. corymbosa</name>
    <dbReference type="NCBI Taxonomy" id="529605"/>
    <lineage>
        <taxon>Eukaryota</taxon>
        <taxon>Viridiplantae</taxon>
        <taxon>Streptophyta</taxon>
        <taxon>Embryophyta</taxon>
        <taxon>Tracheophyta</taxon>
        <taxon>Spermatophyta</taxon>
        <taxon>Magnoliopsida</taxon>
        <taxon>eudicotyledons</taxon>
        <taxon>Gunneridae</taxon>
        <taxon>Pentapetalae</taxon>
        <taxon>asterids</taxon>
        <taxon>lamiids</taxon>
        <taxon>Gentianales</taxon>
        <taxon>Rubiaceae</taxon>
        <taxon>Rubioideae</taxon>
        <taxon>Spermacoceae</taxon>
        <taxon>Hedyotis-Oldenlandia complex</taxon>
        <taxon>Oldenlandia</taxon>
    </lineage>
</organism>
<protein>
    <submittedName>
        <fullName evidence="2">OLC1v1028381C1</fullName>
    </submittedName>
</protein>
<dbReference type="Proteomes" id="UP001161247">
    <property type="component" value="Chromosome 2"/>
</dbReference>
<accession>A0AAV1CCR3</accession>
<dbReference type="PANTHER" id="PTHR35162">
    <property type="entry name" value="OS08G0516600 PROTEIN"/>
    <property type="match status" value="1"/>
</dbReference>
<sequence length="119" mass="13234">MGVSEMDKYVVDSTEAKNWVISGIALRGPLKPILTTIPARKTCDEIQQSPEAEEESQSCCTTPTSQGSRLPSRLVCPPAPKKRKPSSRSACYYFSTGAREFFIPPHDLDTVFRRRAEKA</sequence>
<evidence type="ECO:0000256" key="1">
    <source>
        <dbReference type="SAM" id="MobiDB-lite"/>
    </source>
</evidence>
<evidence type="ECO:0000313" key="3">
    <source>
        <dbReference type="Proteomes" id="UP001161247"/>
    </source>
</evidence>
<gene>
    <name evidence="2" type="ORF">OLC1_LOCUS4518</name>
</gene>